<keyword evidence="2" id="KW-0732">Signal</keyword>
<evidence type="ECO:0000313" key="5">
    <source>
        <dbReference type="Proteomes" id="UP001201812"/>
    </source>
</evidence>
<gene>
    <name evidence="4" type="ORF">DdX_08202</name>
</gene>
<dbReference type="GO" id="GO:0005764">
    <property type="term" value="C:lysosome"/>
    <property type="evidence" value="ECO:0007669"/>
    <property type="project" value="TreeGrafter"/>
</dbReference>
<dbReference type="InterPro" id="IPR034164">
    <property type="entry name" value="Pepsin-like_dom"/>
</dbReference>
<evidence type="ECO:0000313" key="4">
    <source>
        <dbReference type="EMBL" id="KAI1714929.1"/>
    </source>
</evidence>
<dbReference type="Proteomes" id="UP001201812">
    <property type="component" value="Unassembled WGS sequence"/>
</dbReference>
<evidence type="ECO:0000259" key="3">
    <source>
        <dbReference type="PROSITE" id="PS51767"/>
    </source>
</evidence>
<reference evidence="4" key="1">
    <citation type="submission" date="2022-01" db="EMBL/GenBank/DDBJ databases">
        <title>Genome Sequence Resource for Two Populations of Ditylenchus destructor, the Migratory Endoparasitic Phytonematode.</title>
        <authorList>
            <person name="Zhang H."/>
            <person name="Lin R."/>
            <person name="Xie B."/>
        </authorList>
    </citation>
    <scope>NUCLEOTIDE SEQUENCE</scope>
    <source>
        <strain evidence="4">BazhouSP</strain>
    </source>
</reference>
<dbReference type="PANTHER" id="PTHR47966">
    <property type="entry name" value="BETA-SITE APP-CLEAVING ENZYME, ISOFORM A-RELATED"/>
    <property type="match status" value="1"/>
</dbReference>
<dbReference type="EMBL" id="JAKKPZ010000012">
    <property type="protein sequence ID" value="KAI1714929.1"/>
    <property type="molecule type" value="Genomic_DNA"/>
</dbReference>
<keyword evidence="4" id="KW-0378">Hydrolase</keyword>
<feature type="domain" description="Peptidase A1" evidence="3">
    <location>
        <begin position="93"/>
        <end position="448"/>
    </location>
</feature>
<name>A0AAD4N6X9_9BILA</name>
<evidence type="ECO:0000256" key="2">
    <source>
        <dbReference type="SAM" id="SignalP"/>
    </source>
</evidence>
<feature type="signal peptide" evidence="2">
    <location>
        <begin position="1"/>
        <end position="29"/>
    </location>
</feature>
<accession>A0AAD4N6X9</accession>
<dbReference type="CDD" id="cd05471">
    <property type="entry name" value="pepsin_like"/>
    <property type="match status" value="1"/>
</dbReference>
<organism evidence="4 5">
    <name type="scientific">Ditylenchus destructor</name>
    <dbReference type="NCBI Taxonomy" id="166010"/>
    <lineage>
        <taxon>Eukaryota</taxon>
        <taxon>Metazoa</taxon>
        <taxon>Ecdysozoa</taxon>
        <taxon>Nematoda</taxon>
        <taxon>Chromadorea</taxon>
        <taxon>Rhabditida</taxon>
        <taxon>Tylenchina</taxon>
        <taxon>Tylenchomorpha</taxon>
        <taxon>Sphaerularioidea</taxon>
        <taxon>Anguinidae</taxon>
        <taxon>Anguininae</taxon>
        <taxon>Ditylenchus</taxon>
    </lineage>
</organism>
<dbReference type="PROSITE" id="PS51767">
    <property type="entry name" value="PEPTIDASE_A1"/>
    <property type="match status" value="1"/>
</dbReference>
<dbReference type="GO" id="GO:0004190">
    <property type="term" value="F:aspartic-type endopeptidase activity"/>
    <property type="evidence" value="ECO:0007669"/>
    <property type="project" value="InterPro"/>
</dbReference>
<dbReference type="InterPro" id="IPR001461">
    <property type="entry name" value="Aspartic_peptidase_A1"/>
</dbReference>
<evidence type="ECO:0000256" key="1">
    <source>
        <dbReference type="ARBA" id="ARBA00007447"/>
    </source>
</evidence>
<dbReference type="InterPro" id="IPR021109">
    <property type="entry name" value="Peptidase_aspartic_dom_sf"/>
</dbReference>
<proteinExistence type="inferred from homology"/>
<dbReference type="Gene3D" id="2.40.70.10">
    <property type="entry name" value="Acid Proteases"/>
    <property type="match status" value="2"/>
</dbReference>
<dbReference type="Pfam" id="PF00026">
    <property type="entry name" value="Asp"/>
    <property type="match status" value="1"/>
</dbReference>
<sequence>MGNPSTHPSYYHLLAILLLHTLTYSMCDASVHKFPTKSYELPQELARQRLLYKLGNKINAKHHLAVSNNNLTNVSVNGTKYTELPFTPCGIYEVVEITAGTPPQSFLVELDWHDKRYLELLDVNSTDDYYPESWWWGKDTFNSSASSTFTPVDDRIKTSAYRAFYGHLGNDMVQMGSLNFNITFVIWDDVYFYFRGDYYQLYKNVSGILGLSPASQLNGTNWYMNMTSTVAQLIGQMDQPLITVWSNSSHSGEGSGLLTFGAEDTDHCESNWIYTTKLTPDGKTSLYYSGYTVHLDTIHGTWTNGTEQTFEIDLDLAIVPDISCIVLPWDYAKFFWNISKAVYHDHGDLLGYWIVDCDTTNLGNVTFTVGGPGYDRSNNKYNLTITVDDYSKYYKDYDVCYLDLSFYPAYFTTDRDNTQKKYPFILGRQFAQNHCVAYDLENDNIGIAESKYQNLFLKY</sequence>
<dbReference type="GO" id="GO:0006508">
    <property type="term" value="P:proteolysis"/>
    <property type="evidence" value="ECO:0007669"/>
    <property type="project" value="UniProtKB-KW"/>
</dbReference>
<dbReference type="InterPro" id="IPR033121">
    <property type="entry name" value="PEPTIDASE_A1"/>
</dbReference>
<comment type="similarity">
    <text evidence="1">Belongs to the peptidase A1 family.</text>
</comment>
<feature type="chain" id="PRO_5041917575" evidence="2">
    <location>
        <begin position="30"/>
        <end position="459"/>
    </location>
</feature>
<keyword evidence="4" id="KW-0645">Protease</keyword>
<keyword evidence="5" id="KW-1185">Reference proteome</keyword>
<dbReference type="SUPFAM" id="SSF50630">
    <property type="entry name" value="Acid proteases"/>
    <property type="match status" value="1"/>
</dbReference>
<comment type="caution">
    <text evidence="4">The sequence shown here is derived from an EMBL/GenBank/DDBJ whole genome shotgun (WGS) entry which is preliminary data.</text>
</comment>
<dbReference type="PANTHER" id="PTHR47966:SF51">
    <property type="entry name" value="BETA-SITE APP-CLEAVING ENZYME, ISOFORM A-RELATED"/>
    <property type="match status" value="1"/>
</dbReference>
<protein>
    <submittedName>
        <fullName evidence="4">Eukaryotic aspartyl protease domain-containing protein</fullName>
    </submittedName>
</protein>
<dbReference type="AlphaFoldDB" id="A0AAD4N6X9"/>